<dbReference type="KEGG" id="plut:EI981_26275"/>
<evidence type="ECO:0000313" key="3">
    <source>
        <dbReference type="Proteomes" id="UP000270678"/>
    </source>
</evidence>
<gene>
    <name evidence="2" type="ORF">EI981_26275</name>
</gene>
<dbReference type="Gene3D" id="3.30.160.170">
    <property type="entry name" value="FlaG-like"/>
    <property type="match status" value="1"/>
</dbReference>
<dbReference type="PANTHER" id="PTHR37166">
    <property type="entry name" value="PROTEIN FLAG"/>
    <property type="match status" value="1"/>
</dbReference>
<evidence type="ECO:0000256" key="1">
    <source>
        <dbReference type="SAM" id="MobiDB-lite"/>
    </source>
</evidence>
<dbReference type="InterPro" id="IPR005186">
    <property type="entry name" value="FlaG"/>
</dbReference>
<organism evidence="2 3">
    <name type="scientific">Paenibacillus lutimineralis</name>
    <dbReference type="NCBI Taxonomy" id="2707005"/>
    <lineage>
        <taxon>Bacteria</taxon>
        <taxon>Bacillati</taxon>
        <taxon>Bacillota</taxon>
        <taxon>Bacilli</taxon>
        <taxon>Bacillales</taxon>
        <taxon>Paenibacillaceae</taxon>
        <taxon>Paenibacillus</taxon>
    </lineage>
</organism>
<dbReference type="InterPro" id="IPR035924">
    <property type="entry name" value="FlaG-like_sf"/>
</dbReference>
<keyword evidence="2" id="KW-0966">Cell projection</keyword>
<feature type="region of interest" description="Disordered" evidence="1">
    <location>
        <begin position="1"/>
        <end position="40"/>
    </location>
</feature>
<dbReference type="PANTHER" id="PTHR37166:SF1">
    <property type="entry name" value="PROTEIN FLAG"/>
    <property type="match status" value="1"/>
</dbReference>
<feature type="compositionally biased region" description="Polar residues" evidence="1">
    <location>
        <begin position="25"/>
        <end position="37"/>
    </location>
</feature>
<evidence type="ECO:0000313" key="2">
    <source>
        <dbReference type="EMBL" id="AZS17591.1"/>
    </source>
</evidence>
<name>A0A3S9V4W4_9BACL</name>
<dbReference type="Proteomes" id="UP000270678">
    <property type="component" value="Chromosome"/>
</dbReference>
<proteinExistence type="predicted"/>
<dbReference type="RefSeq" id="WP_127003273.1">
    <property type="nucleotide sequence ID" value="NZ_CP034346.1"/>
</dbReference>
<sequence length="121" mass="13687">MSISQIRGNDSMVKSLSESKLKESMGSNSLTTGMQTQKLDHNALTDVERQDLEEQVKKLNHSIAASGKQLQFKYNDEAAQLYVEIIDMETKEVVSSLPPEFLIDLSLKMKEMIGMFMDKKI</sequence>
<dbReference type="Pfam" id="PF03646">
    <property type="entry name" value="FlaG"/>
    <property type="match status" value="1"/>
</dbReference>
<dbReference type="SUPFAM" id="SSF160214">
    <property type="entry name" value="FlaG-like"/>
    <property type="match status" value="1"/>
</dbReference>
<keyword evidence="2" id="KW-0969">Cilium</keyword>
<dbReference type="AlphaFoldDB" id="A0A3S9V4W4"/>
<accession>A0A3S9V4W4</accession>
<dbReference type="OrthoDB" id="9799867at2"/>
<reference evidence="3" key="1">
    <citation type="submission" date="2018-12" db="EMBL/GenBank/DDBJ databases">
        <title>Complete genome sequence of Paenibacillus sp. MBLB1234.</title>
        <authorList>
            <person name="Nam Y.-D."/>
            <person name="Kang J."/>
            <person name="Chung W.-H."/>
            <person name="Park Y.S."/>
        </authorList>
    </citation>
    <scope>NUCLEOTIDE SEQUENCE [LARGE SCALE GENOMIC DNA]</scope>
    <source>
        <strain evidence="3">MBLB1234</strain>
    </source>
</reference>
<dbReference type="EMBL" id="CP034346">
    <property type="protein sequence ID" value="AZS17591.1"/>
    <property type="molecule type" value="Genomic_DNA"/>
</dbReference>
<keyword evidence="2" id="KW-0282">Flagellum</keyword>
<keyword evidence="3" id="KW-1185">Reference proteome</keyword>
<protein>
    <submittedName>
        <fullName evidence="2">Flagellar protein FlaG</fullName>
    </submittedName>
</protein>